<gene>
    <name evidence="2" type="ORF">F4148_05580</name>
</gene>
<feature type="domain" description="HepT-like" evidence="1">
    <location>
        <begin position="47"/>
        <end position="154"/>
    </location>
</feature>
<dbReference type="Pfam" id="PF20797">
    <property type="entry name" value="HepT-like_2"/>
    <property type="match status" value="1"/>
</dbReference>
<evidence type="ECO:0000313" key="2">
    <source>
        <dbReference type="EMBL" id="MYH61238.1"/>
    </source>
</evidence>
<organism evidence="2">
    <name type="scientific">Caldilineaceae bacterium SB0675_bin_29</name>
    <dbReference type="NCBI Taxonomy" id="2605266"/>
    <lineage>
        <taxon>Bacteria</taxon>
        <taxon>Bacillati</taxon>
        <taxon>Chloroflexota</taxon>
        <taxon>Caldilineae</taxon>
        <taxon>Caldilineales</taxon>
        <taxon>Caldilineaceae</taxon>
    </lineage>
</organism>
<comment type="caution">
    <text evidence="2">The sequence shown here is derived from an EMBL/GenBank/DDBJ whole genome shotgun (WGS) entry which is preliminary data.</text>
</comment>
<sequence>MDAKRFLVLKTDVEVQLAVFDEVCAKIEDRARGFKSDDARPIQVESVAYQIHNSYSAVRALLRVLAAHFEYQIGDATHWKSALLLRMTQPIPGVRPAPLTKETFALLDALRGFRYFFRHAYATTIDPVLLESNLQLSRQAHSLLHRDISDFLDQLRPEE</sequence>
<evidence type="ECO:0000259" key="1">
    <source>
        <dbReference type="Pfam" id="PF20797"/>
    </source>
</evidence>
<accession>A0A6B1FYX8</accession>
<protein>
    <recommendedName>
        <fullName evidence="1">HepT-like domain-containing protein</fullName>
    </recommendedName>
</protein>
<proteinExistence type="predicted"/>
<dbReference type="AlphaFoldDB" id="A0A6B1FYX8"/>
<dbReference type="InterPro" id="IPR048769">
    <property type="entry name" value="HepT-like_dom"/>
</dbReference>
<name>A0A6B1FYX8_9CHLR</name>
<dbReference type="EMBL" id="VYDA01000212">
    <property type="protein sequence ID" value="MYH61238.1"/>
    <property type="molecule type" value="Genomic_DNA"/>
</dbReference>
<reference evidence="2" key="1">
    <citation type="submission" date="2019-09" db="EMBL/GenBank/DDBJ databases">
        <title>Characterisation of the sponge microbiome using genome-centric metagenomics.</title>
        <authorList>
            <person name="Engelberts J.P."/>
            <person name="Robbins S.J."/>
            <person name="De Goeij J.M."/>
            <person name="Aranda M."/>
            <person name="Bell S.C."/>
            <person name="Webster N.S."/>
        </authorList>
    </citation>
    <scope>NUCLEOTIDE SEQUENCE</scope>
    <source>
        <strain evidence="2">SB0675_bin_29</strain>
    </source>
</reference>